<evidence type="ECO:0000256" key="2">
    <source>
        <dbReference type="ARBA" id="ARBA00022763"/>
    </source>
</evidence>
<keyword evidence="9" id="KW-1185">Reference proteome</keyword>
<dbReference type="Gene3D" id="2.40.50.140">
    <property type="entry name" value="Nucleic acid-binding proteins"/>
    <property type="match status" value="1"/>
</dbReference>
<evidence type="ECO:0000256" key="5">
    <source>
        <dbReference type="ARBA" id="ARBA00023204"/>
    </source>
</evidence>
<reference evidence="8 9" key="1">
    <citation type="journal article" date="2021" name="Sci. Rep.">
        <title>The distribution of antibiotic resistance genes in chicken gut microbiota commensals.</title>
        <authorList>
            <person name="Juricova H."/>
            <person name="Matiasovicova J."/>
            <person name="Kubasova T."/>
            <person name="Cejkova D."/>
            <person name="Rychlik I."/>
        </authorList>
    </citation>
    <scope>NUCLEOTIDE SEQUENCE [LARGE SCALE GENOMIC DNA]</scope>
    <source>
        <strain evidence="8 9">An564</strain>
    </source>
</reference>
<sequence length="202" mass="20927">MYYSLRGTLIAADGRSAAVECGGVGYLCTVSAQTYSQLPEPGEEVLLYTHLSVREDAMELYGFSTQVERSCFRMLTQVSGVGAKVAIAILSSLTADQVAFAIMAGDSKALTAAPGVGPKLAQRIVLELKDKFGKGTAEFSAGSLSASAPAVMGKGNRGEAVAALAALGYSQAEAASALSDCADTMSVEDMIRAGLRKLSRNL</sequence>
<evidence type="ECO:0000256" key="1">
    <source>
        <dbReference type="ARBA" id="ARBA00022490"/>
    </source>
</evidence>
<dbReference type="Proteomes" id="UP000724149">
    <property type="component" value="Unassembled WGS sequence"/>
</dbReference>
<dbReference type="InterPro" id="IPR011114">
    <property type="entry name" value="RuvA_C"/>
</dbReference>
<dbReference type="InterPro" id="IPR010994">
    <property type="entry name" value="RuvA_2-like"/>
</dbReference>
<dbReference type="InterPro" id="IPR012340">
    <property type="entry name" value="NA-bd_OB-fold"/>
</dbReference>
<comment type="similarity">
    <text evidence="6">Belongs to the RuvA family.</text>
</comment>
<feature type="region of interest" description="Domain I" evidence="6">
    <location>
        <begin position="1"/>
        <end position="64"/>
    </location>
</feature>
<feature type="domain" description="Helix-hairpin-helix DNA-binding motif class 1" evidence="7">
    <location>
        <begin position="108"/>
        <end position="127"/>
    </location>
</feature>
<accession>A0ABS2GPA9</accession>
<dbReference type="EMBL" id="JACSNR010000005">
    <property type="protein sequence ID" value="MBM6923323.1"/>
    <property type="molecule type" value="Genomic_DNA"/>
</dbReference>
<dbReference type="Gene3D" id="1.10.150.20">
    <property type="entry name" value="5' to 3' exonuclease, C-terminal subdomain"/>
    <property type="match status" value="1"/>
</dbReference>
<evidence type="ECO:0000256" key="4">
    <source>
        <dbReference type="ARBA" id="ARBA00023172"/>
    </source>
</evidence>
<organism evidence="8 9">
    <name type="scientific">Hydrogenoanaerobacterium saccharovorans</name>
    <dbReference type="NCBI Taxonomy" id="474960"/>
    <lineage>
        <taxon>Bacteria</taxon>
        <taxon>Bacillati</taxon>
        <taxon>Bacillota</taxon>
        <taxon>Clostridia</taxon>
        <taxon>Eubacteriales</taxon>
        <taxon>Oscillospiraceae</taxon>
        <taxon>Hydrogenoanaerobacterium</taxon>
    </lineage>
</organism>
<keyword evidence="3 6" id="KW-0238">DNA-binding</keyword>
<comment type="subunit">
    <text evidence="6">Homotetramer. Forms an RuvA(8)-RuvB(12)-Holliday junction (HJ) complex. HJ DNA is sandwiched between 2 RuvA tetramers; dsDNA enters through RuvA and exits via RuvB. An RuvB hexamer assembles on each DNA strand where it exits the tetramer. Each RuvB hexamer is contacted by two RuvA subunits (via domain III) on 2 adjacent RuvB subunits; this complex drives branch migration. In the full resolvosome a probable DNA-RuvA(4)-RuvB(12)-RuvC(2) complex forms which resolves the HJ.</text>
</comment>
<evidence type="ECO:0000256" key="3">
    <source>
        <dbReference type="ARBA" id="ARBA00023125"/>
    </source>
</evidence>
<comment type="caution">
    <text evidence="6">Lacks conserved residue(s) required for the propagation of feature annotation.</text>
</comment>
<comment type="function">
    <text evidence="6">The RuvA-RuvB-RuvC complex processes Holliday junction (HJ) DNA during genetic recombination and DNA repair, while the RuvA-RuvB complex plays an important role in the rescue of blocked DNA replication forks via replication fork reversal (RFR). RuvA specifically binds to HJ cruciform DNA, conferring on it an open structure. The RuvB hexamer acts as an ATP-dependent pump, pulling dsDNA into and through the RuvAB complex. HJ branch migration allows RuvC to scan DNA until it finds its consensus sequence, where it cleaves and resolves the cruciform DNA.</text>
</comment>
<dbReference type="SUPFAM" id="SSF46929">
    <property type="entry name" value="DNA helicase RuvA subunit, C-terminal domain"/>
    <property type="match status" value="1"/>
</dbReference>
<keyword evidence="1 6" id="KW-0963">Cytoplasm</keyword>
<feature type="region of interest" description="Domain III" evidence="6">
    <location>
        <begin position="144"/>
        <end position="202"/>
    </location>
</feature>
<proteinExistence type="inferred from homology"/>
<dbReference type="InterPro" id="IPR013849">
    <property type="entry name" value="DNA_helicase_Holl-junc_RuvA_I"/>
</dbReference>
<dbReference type="SMART" id="SM00278">
    <property type="entry name" value="HhH1"/>
    <property type="match status" value="2"/>
</dbReference>
<evidence type="ECO:0000313" key="9">
    <source>
        <dbReference type="Proteomes" id="UP000724149"/>
    </source>
</evidence>
<dbReference type="RefSeq" id="WP_204720692.1">
    <property type="nucleotide sequence ID" value="NZ_JACSNR010000005.1"/>
</dbReference>
<keyword evidence="5 6" id="KW-0234">DNA repair</keyword>
<dbReference type="CDD" id="cd14332">
    <property type="entry name" value="UBA_RuvA_C"/>
    <property type="match status" value="1"/>
</dbReference>
<gene>
    <name evidence="6 8" type="primary">ruvA</name>
    <name evidence="8" type="ORF">H9X81_06430</name>
</gene>
<dbReference type="Gene3D" id="1.10.8.10">
    <property type="entry name" value="DNA helicase RuvA subunit, C-terminal domain"/>
    <property type="match status" value="1"/>
</dbReference>
<dbReference type="SUPFAM" id="SSF50249">
    <property type="entry name" value="Nucleic acid-binding proteins"/>
    <property type="match status" value="1"/>
</dbReference>
<dbReference type="InterPro" id="IPR000085">
    <property type="entry name" value="RuvA"/>
</dbReference>
<comment type="caution">
    <text evidence="8">The sequence shown here is derived from an EMBL/GenBank/DDBJ whole genome shotgun (WGS) entry which is preliminary data.</text>
</comment>
<protein>
    <recommendedName>
        <fullName evidence="6">Holliday junction branch migration complex subunit RuvA</fullName>
    </recommendedName>
</protein>
<evidence type="ECO:0000256" key="6">
    <source>
        <dbReference type="HAMAP-Rule" id="MF_00031"/>
    </source>
</evidence>
<keyword evidence="2 6" id="KW-0227">DNA damage</keyword>
<dbReference type="Pfam" id="PF07499">
    <property type="entry name" value="RuvA_C"/>
    <property type="match status" value="1"/>
</dbReference>
<feature type="domain" description="Helix-hairpin-helix DNA-binding motif class 1" evidence="7">
    <location>
        <begin position="73"/>
        <end position="92"/>
    </location>
</feature>
<dbReference type="NCBIfam" id="TIGR00084">
    <property type="entry name" value="ruvA"/>
    <property type="match status" value="1"/>
</dbReference>
<dbReference type="InterPro" id="IPR036267">
    <property type="entry name" value="RuvA_C_sf"/>
</dbReference>
<dbReference type="SUPFAM" id="SSF47781">
    <property type="entry name" value="RuvA domain 2-like"/>
    <property type="match status" value="1"/>
</dbReference>
<dbReference type="Pfam" id="PF14520">
    <property type="entry name" value="HHH_5"/>
    <property type="match status" value="1"/>
</dbReference>
<evidence type="ECO:0000259" key="7">
    <source>
        <dbReference type="SMART" id="SM00278"/>
    </source>
</evidence>
<comment type="domain">
    <text evidence="6">Has three domains with a flexible linker between the domains II and III and assumes an 'L' shape. Domain III is highly mobile and contacts RuvB.</text>
</comment>
<dbReference type="InterPro" id="IPR003583">
    <property type="entry name" value="Hlx-hairpin-Hlx_DNA-bd_motif"/>
</dbReference>
<keyword evidence="4 6" id="KW-0233">DNA recombination</keyword>
<comment type="subcellular location">
    <subcellularLocation>
        <location evidence="6">Cytoplasm</location>
    </subcellularLocation>
</comment>
<dbReference type="HAMAP" id="MF_00031">
    <property type="entry name" value="DNA_HJ_migration_RuvA"/>
    <property type="match status" value="1"/>
</dbReference>
<dbReference type="Pfam" id="PF01330">
    <property type="entry name" value="RuvA_N"/>
    <property type="match status" value="1"/>
</dbReference>
<evidence type="ECO:0000313" key="8">
    <source>
        <dbReference type="EMBL" id="MBM6923323.1"/>
    </source>
</evidence>
<name>A0ABS2GPA9_9FIRM</name>